<proteinExistence type="predicted"/>
<dbReference type="PANTHER" id="PTHR43796">
    <property type="entry name" value="CARBOXYNORSPERMIDINE SYNTHASE"/>
    <property type="match status" value="1"/>
</dbReference>
<accession>B8HPK4</accession>
<dbReference type="EMBL" id="CP001344">
    <property type="protein sequence ID" value="ACL43865.1"/>
    <property type="molecule type" value="Genomic_DNA"/>
</dbReference>
<dbReference type="OrthoDB" id="528778at2"/>
<dbReference type="KEGG" id="cyn:Cyan7425_1495"/>
<dbReference type="AlphaFoldDB" id="B8HPK4"/>
<organism evidence="2">
    <name type="scientific">Cyanothece sp. (strain PCC 7425 / ATCC 29141)</name>
    <dbReference type="NCBI Taxonomy" id="395961"/>
    <lineage>
        <taxon>Bacteria</taxon>
        <taxon>Bacillati</taxon>
        <taxon>Cyanobacteriota</taxon>
        <taxon>Cyanophyceae</taxon>
        <taxon>Gomontiellales</taxon>
        <taxon>Cyanothecaceae</taxon>
        <taxon>Cyanothece</taxon>
    </lineage>
</organism>
<dbReference type="HOGENOM" id="CLU_032858_1_0_3"/>
<reference evidence="2" key="1">
    <citation type="submission" date="2009-01" db="EMBL/GenBank/DDBJ databases">
        <title>Complete sequence of chromosome Cyanothece sp. PCC 7425.</title>
        <authorList>
            <consortium name="US DOE Joint Genome Institute"/>
            <person name="Lucas S."/>
            <person name="Copeland A."/>
            <person name="Lapidus A."/>
            <person name="Glavina del Rio T."/>
            <person name="Dalin E."/>
            <person name="Tice H."/>
            <person name="Bruce D."/>
            <person name="Goodwin L."/>
            <person name="Pitluck S."/>
            <person name="Sims D."/>
            <person name="Meineke L."/>
            <person name="Brettin T."/>
            <person name="Detter J.C."/>
            <person name="Han C."/>
            <person name="Larimer F."/>
            <person name="Land M."/>
            <person name="Hauser L."/>
            <person name="Kyrpides N."/>
            <person name="Ovchinnikova G."/>
            <person name="Liberton M."/>
            <person name="Stoeckel J."/>
            <person name="Banerjee A."/>
            <person name="Singh A."/>
            <person name="Page L."/>
            <person name="Sato H."/>
            <person name="Zhao L."/>
            <person name="Sherman L."/>
            <person name="Pakrasi H."/>
            <person name="Richardson P."/>
        </authorList>
    </citation>
    <scope>NUCLEOTIDE SEQUENCE</scope>
    <source>
        <strain evidence="2">PCC 7425</strain>
    </source>
</reference>
<dbReference type="eggNOG" id="COG1748">
    <property type="taxonomic scope" value="Bacteria"/>
</dbReference>
<dbReference type="Gene3D" id="3.30.360.10">
    <property type="entry name" value="Dihydrodipicolinate Reductase, domain 2"/>
    <property type="match status" value="1"/>
</dbReference>
<protein>
    <submittedName>
        <fullName evidence="2">Saccharopine dehydrogenase</fullName>
    </submittedName>
</protein>
<dbReference type="SUPFAM" id="SSF51735">
    <property type="entry name" value="NAD(P)-binding Rossmann-fold domains"/>
    <property type="match status" value="1"/>
</dbReference>
<gene>
    <name evidence="2" type="ordered locus">Cyan7425_1495</name>
</gene>
<dbReference type="PANTHER" id="PTHR43796:SF2">
    <property type="entry name" value="CARBOXYNORSPERMIDINE SYNTHASE"/>
    <property type="match status" value="1"/>
</dbReference>
<dbReference type="InterPro" id="IPR036291">
    <property type="entry name" value="NAD(P)-bd_dom_sf"/>
</dbReference>
<dbReference type="STRING" id="395961.Cyan7425_1495"/>
<evidence type="ECO:0000313" key="2">
    <source>
        <dbReference type="EMBL" id="ACL43865.1"/>
    </source>
</evidence>
<dbReference type="InterPro" id="IPR005097">
    <property type="entry name" value="Sacchrp_dh_NADP-bd"/>
</dbReference>
<dbReference type="Gene3D" id="3.40.50.720">
    <property type="entry name" value="NAD(P)-binding Rossmann-like Domain"/>
    <property type="match status" value="1"/>
</dbReference>
<name>B8HPK4_CYAP4</name>
<feature type="domain" description="Saccharopine dehydrogenase NADP binding" evidence="1">
    <location>
        <begin position="4"/>
        <end position="126"/>
    </location>
</feature>
<dbReference type="Pfam" id="PF03435">
    <property type="entry name" value="Sacchrp_dh_NADP"/>
    <property type="match status" value="1"/>
</dbReference>
<evidence type="ECO:0000259" key="1">
    <source>
        <dbReference type="Pfam" id="PF03435"/>
    </source>
</evidence>
<sequence length="376" mass="41464">MVRVLIVGGTGRIGCSVARDLLAHTSVEITLSGRNQLLGQQIAAGLGDRVRFLALDLSEQEALRRTIASVQLVIHCAGPFHYRDARVLNFCIQEGVNYLDVSDHRSFTVKALEYQEVARQAGVTAIVNTGIFPGISNSMVRQDVEALDEVEEIHLSYVVAGSGGAGRTVMRTTFLGLLHVFQVWQQGQWQGVQPYTEREVVEFPPPYGKAPVYWFDMPEALTLPRAFPVKTVITKFGSLPDFYNHITWAIAHWLPKAWLQTPAVMDFLSWGGFTTTQFTDRFSGTGVAIRSQVTGLKNGQPAQASSTLALPDTAIAAGYGTGSLAQVLLDRQLVQPGVWTVEEVLPTALFQQLMQQRSVNFEHHLIPLKMIKTCTL</sequence>